<evidence type="ECO:0000313" key="10">
    <source>
        <dbReference type="Proteomes" id="UP000886520"/>
    </source>
</evidence>
<dbReference type="InterPro" id="IPR002877">
    <property type="entry name" value="RNA_MeTrfase_FtsJ_dom"/>
</dbReference>
<dbReference type="EMBL" id="JABFUD020000001">
    <property type="protein sequence ID" value="KAI5084382.1"/>
    <property type="molecule type" value="Genomic_DNA"/>
</dbReference>
<dbReference type="PANTHER" id="PTHR10920">
    <property type="entry name" value="RIBOSOMAL RNA METHYLTRANSFERASE"/>
    <property type="match status" value="1"/>
</dbReference>
<feature type="active site" description="Proton acceptor" evidence="7">
    <location>
        <position position="186"/>
    </location>
</feature>
<sequence>MSAGAPDFFCREAQRLRYAARSAFKLLQIQKQHQLIKPGASVLDLGCAPGAWMQVACQNLGPLEKGGLVLGVDVKKVKVPAEHCDERVKTVCADVLRLDSRGLLGHAQLEKGFSVILSDLCPPVSGIGSKDAALSNELGLKALRLAVGGRLKYQNGESDDNNQSEVRHGCQGEHGVLLPGGSLVIKLLEGEESQGFPKLCKGMFKSTAWLRPKATRPTSREIYFIAKGLR</sequence>
<dbReference type="InterPro" id="IPR015507">
    <property type="entry name" value="rRNA-MeTfrase_E"/>
</dbReference>
<evidence type="ECO:0000256" key="5">
    <source>
        <dbReference type="ARBA" id="ARBA00022691"/>
    </source>
</evidence>
<dbReference type="HAMAP" id="MF_01547">
    <property type="entry name" value="RNA_methyltr_E"/>
    <property type="match status" value="1"/>
</dbReference>
<evidence type="ECO:0000259" key="8">
    <source>
        <dbReference type="Pfam" id="PF01728"/>
    </source>
</evidence>
<dbReference type="SUPFAM" id="SSF53335">
    <property type="entry name" value="S-adenosyl-L-methionine-dependent methyltransferases"/>
    <property type="match status" value="1"/>
</dbReference>
<evidence type="ECO:0000256" key="2">
    <source>
        <dbReference type="ARBA" id="ARBA00022552"/>
    </source>
</evidence>
<dbReference type="InterPro" id="IPR050082">
    <property type="entry name" value="RNA_methyltr_RlmE"/>
</dbReference>
<comment type="caution">
    <text evidence="9">The sequence shown here is derived from an EMBL/GenBank/DDBJ whole genome shotgun (WGS) entry which is preliminary data.</text>
</comment>
<dbReference type="PIRSF" id="PIRSF005461">
    <property type="entry name" value="23S_rRNA_mtase"/>
    <property type="match status" value="1"/>
</dbReference>
<dbReference type="OrthoDB" id="20105at2759"/>
<dbReference type="InterPro" id="IPR029063">
    <property type="entry name" value="SAM-dependent_MTases_sf"/>
</dbReference>
<keyword evidence="10" id="KW-1185">Reference proteome</keyword>
<accession>A0A9D4ZT05</accession>
<evidence type="ECO:0000256" key="1">
    <source>
        <dbReference type="ARBA" id="ARBA00009258"/>
    </source>
</evidence>
<dbReference type="Proteomes" id="UP000886520">
    <property type="component" value="Chromosome 1"/>
</dbReference>
<organism evidence="9 10">
    <name type="scientific">Adiantum capillus-veneris</name>
    <name type="common">Maidenhair fern</name>
    <dbReference type="NCBI Taxonomy" id="13818"/>
    <lineage>
        <taxon>Eukaryota</taxon>
        <taxon>Viridiplantae</taxon>
        <taxon>Streptophyta</taxon>
        <taxon>Embryophyta</taxon>
        <taxon>Tracheophyta</taxon>
        <taxon>Polypodiopsida</taxon>
        <taxon>Polypodiidae</taxon>
        <taxon>Polypodiales</taxon>
        <taxon>Pteridineae</taxon>
        <taxon>Pteridaceae</taxon>
        <taxon>Vittarioideae</taxon>
        <taxon>Adiantum</taxon>
    </lineage>
</organism>
<keyword evidence="4" id="KW-0808">Transferase</keyword>
<evidence type="ECO:0000313" key="9">
    <source>
        <dbReference type="EMBL" id="KAI5084382.1"/>
    </source>
</evidence>
<keyword evidence="2" id="KW-0698">rRNA processing</keyword>
<keyword evidence="5 7" id="KW-0949">S-adenosyl-L-methionine</keyword>
<evidence type="ECO:0000256" key="3">
    <source>
        <dbReference type="ARBA" id="ARBA00022603"/>
    </source>
</evidence>
<name>A0A9D4ZT05_ADICA</name>
<dbReference type="AlphaFoldDB" id="A0A9D4ZT05"/>
<dbReference type="GO" id="GO:0008650">
    <property type="term" value="F:rRNA (uridine-2'-O-)-methyltransferase activity"/>
    <property type="evidence" value="ECO:0007669"/>
    <property type="project" value="TreeGrafter"/>
</dbReference>
<evidence type="ECO:0000256" key="7">
    <source>
        <dbReference type="PIRSR" id="PIRSR005461-1"/>
    </source>
</evidence>
<dbReference type="Gene3D" id="3.40.50.150">
    <property type="entry name" value="Vaccinia Virus protein VP39"/>
    <property type="match status" value="1"/>
</dbReference>
<comment type="similarity">
    <text evidence="1">Belongs to the class I-like SAM-binding methyltransferase superfamily. RNA methyltransferase RlmE family.</text>
</comment>
<keyword evidence="3" id="KW-0489">Methyltransferase</keyword>
<gene>
    <name evidence="9" type="ORF">GOP47_0000551</name>
</gene>
<dbReference type="Pfam" id="PF01728">
    <property type="entry name" value="FtsJ"/>
    <property type="match status" value="1"/>
</dbReference>
<evidence type="ECO:0000256" key="4">
    <source>
        <dbReference type="ARBA" id="ARBA00022679"/>
    </source>
</evidence>
<evidence type="ECO:0000256" key="6">
    <source>
        <dbReference type="ARBA" id="ARBA00041184"/>
    </source>
</evidence>
<protein>
    <recommendedName>
        <fullName evidence="6">rRNA methyltransferase 2, mitochondrial</fullName>
    </recommendedName>
</protein>
<dbReference type="PANTHER" id="PTHR10920:SF18">
    <property type="entry name" value="RRNA METHYLTRANSFERASE 2, MITOCHONDRIAL"/>
    <property type="match status" value="1"/>
</dbReference>
<feature type="domain" description="Ribosomal RNA methyltransferase FtsJ" evidence="8">
    <location>
        <begin position="18"/>
        <end position="228"/>
    </location>
</feature>
<reference evidence="9" key="1">
    <citation type="submission" date="2021-01" db="EMBL/GenBank/DDBJ databases">
        <title>Adiantum capillus-veneris genome.</title>
        <authorList>
            <person name="Fang Y."/>
            <person name="Liao Q."/>
        </authorList>
    </citation>
    <scope>NUCLEOTIDE SEQUENCE</scope>
    <source>
        <strain evidence="9">H3</strain>
        <tissue evidence="9">Leaf</tissue>
    </source>
</reference>
<proteinExistence type="inferred from homology"/>